<evidence type="ECO:0000313" key="3">
    <source>
        <dbReference type="Proteomes" id="UP001108240"/>
    </source>
</evidence>
<organism evidence="2 3">
    <name type="scientific">Cyprinus carpio carpio</name>
    <dbReference type="NCBI Taxonomy" id="630221"/>
    <lineage>
        <taxon>Eukaryota</taxon>
        <taxon>Metazoa</taxon>
        <taxon>Chordata</taxon>
        <taxon>Craniata</taxon>
        <taxon>Vertebrata</taxon>
        <taxon>Euteleostomi</taxon>
        <taxon>Actinopterygii</taxon>
        <taxon>Neopterygii</taxon>
        <taxon>Teleostei</taxon>
        <taxon>Ostariophysi</taxon>
        <taxon>Cypriniformes</taxon>
        <taxon>Cyprinidae</taxon>
        <taxon>Cyprininae</taxon>
        <taxon>Cyprinus</taxon>
    </lineage>
</organism>
<dbReference type="Proteomes" id="UP001108240">
    <property type="component" value="Unplaced"/>
</dbReference>
<accession>A0A9J7YUU5</accession>
<keyword evidence="1" id="KW-1133">Transmembrane helix</keyword>
<keyword evidence="1" id="KW-0472">Membrane</keyword>
<evidence type="ECO:0000313" key="2">
    <source>
        <dbReference type="Ensembl" id="ENSCCRP00000124289.1"/>
    </source>
</evidence>
<feature type="transmembrane region" description="Helical" evidence="1">
    <location>
        <begin position="33"/>
        <end position="53"/>
    </location>
</feature>
<sequence length="79" mass="9103">LKWTSLLETLDVHGILKSLLQHHNLKLLHLLHLVVRLMSLLFQICCMLSIAFCPNDIQRFISGVQSLVWSIIDPKKQNS</sequence>
<reference evidence="2" key="2">
    <citation type="submission" date="2025-09" db="UniProtKB">
        <authorList>
            <consortium name="Ensembl"/>
        </authorList>
    </citation>
    <scope>IDENTIFICATION</scope>
</reference>
<protein>
    <submittedName>
        <fullName evidence="2">Uncharacterized protein</fullName>
    </submittedName>
</protein>
<keyword evidence="3" id="KW-1185">Reference proteome</keyword>
<dbReference type="Ensembl" id="ENSCCRT00000132174.1">
    <property type="protein sequence ID" value="ENSCCRP00000124289.1"/>
    <property type="gene ID" value="ENSCCRG00000065963.1"/>
</dbReference>
<evidence type="ECO:0000256" key="1">
    <source>
        <dbReference type="SAM" id="Phobius"/>
    </source>
</evidence>
<proteinExistence type="predicted"/>
<dbReference type="AlphaFoldDB" id="A0A9J7YUU5"/>
<reference evidence="2" key="1">
    <citation type="submission" date="2025-08" db="UniProtKB">
        <authorList>
            <consortium name="Ensembl"/>
        </authorList>
    </citation>
    <scope>IDENTIFICATION</scope>
</reference>
<keyword evidence="1" id="KW-0812">Transmembrane</keyword>
<name>A0A9J7YUU5_CYPCA</name>